<dbReference type="AlphaFoldDB" id="I6NC82"/>
<dbReference type="GO" id="GO:0003954">
    <property type="term" value="F:NADH dehydrogenase activity"/>
    <property type="evidence" value="ECO:0007669"/>
    <property type="project" value="TreeGrafter"/>
</dbReference>
<feature type="domain" description="NADH dehydrogenase subunit 5 C-terminal" evidence="20">
    <location>
        <begin position="359"/>
        <end position="529"/>
    </location>
</feature>
<keyword evidence="6" id="KW-0679">Respiratory chain</keyword>
<comment type="subcellular location">
    <subcellularLocation>
        <location evidence="2">Mitochondrion inner membrane</location>
        <topology evidence="2">Multi-pass membrane protein</topology>
    </subcellularLocation>
</comment>
<dbReference type="PANTHER" id="PTHR42829:SF2">
    <property type="entry name" value="NADH-UBIQUINONE OXIDOREDUCTASE CHAIN 5"/>
    <property type="match status" value="1"/>
</dbReference>
<geneLocation type="mitochondrion" evidence="21 23"/>
<evidence type="ECO:0000256" key="7">
    <source>
        <dbReference type="ARBA" id="ARBA00022692"/>
    </source>
</evidence>
<proteinExistence type="predicted"/>
<evidence type="ECO:0000256" key="18">
    <source>
        <dbReference type="SAM" id="Phobius"/>
    </source>
</evidence>
<dbReference type="RefSeq" id="YP_006576366.1">
    <property type="nucleotide sequence ID" value="NC_018370.1"/>
</dbReference>
<keyword evidence="8" id="KW-0999">Mitochondrion inner membrane</keyword>
<feature type="transmembrane region" description="Helical" evidence="18">
    <location>
        <begin position="343"/>
        <end position="369"/>
    </location>
</feature>
<feature type="transmembrane region" description="Helical" evidence="18">
    <location>
        <begin position="120"/>
        <end position="138"/>
    </location>
</feature>
<organism evidence="21">
    <name type="scientific">Frankliniella occidentalis</name>
    <name type="common">Western flower thrips</name>
    <name type="synonym">Euthrips occidentalis</name>
    <dbReference type="NCBI Taxonomy" id="133901"/>
    <lineage>
        <taxon>Eukaryota</taxon>
        <taxon>Metazoa</taxon>
        <taxon>Ecdysozoa</taxon>
        <taxon>Arthropoda</taxon>
        <taxon>Hexapoda</taxon>
        <taxon>Insecta</taxon>
        <taxon>Pterygota</taxon>
        <taxon>Neoptera</taxon>
        <taxon>Paraneoptera</taxon>
        <taxon>Thysanoptera</taxon>
        <taxon>Terebrantia</taxon>
        <taxon>Thripoidea</taxon>
        <taxon>Thripidae</taxon>
        <taxon>Frankliniella</taxon>
    </lineage>
</organism>
<dbReference type="GO" id="GO:0015990">
    <property type="term" value="P:electron transport coupled proton transport"/>
    <property type="evidence" value="ECO:0007669"/>
    <property type="project" value="TreeGrafter"/>
</dbReference>
<evidence type="ECO:0000256" key="14">
    <source>
        <dbReference type="ARBA" id="ARBA00023128"/>
    </source>
</evidence>
<keyword evidence="22" id="KW-1185">Reference proteome</keyword>
<keyword evidence="14 21" id="KW-0496">Mitochondrion</keyword>
<reference evidence="21 22" key="1">
    <citation type="journal article" date="2012" name="Gene">
        <title>The complete mitochondrial genome sequence of the western flower thrips Frankliniella occidentalis (Thysanoptera: Thripidae) contains triplicate putative control regions.</title>
        <authorList>
            <person name="Yan D."/>
            <person name="Tang Y."/>
            <person name="Xue X."/>
            <person name="Wang M."/>
            <person name="Liu F."/>
            <person name="Fan J."/>
        </authorList>
    </citation>
    <scope>NUCLEOTIDE SEQUENCE</scope>
</reference>
<feature type="transmembrane region" description="Helical" evidence="18">
    <location>
        <begin position="212"/>
        <end position="231"/>
    </location>
</feature>
<dbReference type="GO" id="GO:0008137">
    <property type="term" value="F:NADH dehydrogenase (ubiquinone) activity"/>
    <property type="evidence" value="ECO:0007669"/>
    <property type="project" value="UniProtKB-EC"/>
</dbReference>
<dbReference type="GeneID" id="79564428"/>
<dbReference type="EMBL" id="JN835456">
    <property type="protein sequence ID" value="AET08368.1"/>
    <property type="molecule type" value="Genomic_DNA"/>
</dbReference>
<keyword evidence="9" id="KW-1278">Translocase</keyword>
<feature type="transmembrane region" description="Helical" evidence="18">
    <location>
        <begin position="390"/>
        <end position="415"/>
    </location>
</feature>
<evidence type="ECO:0000313" key="22">
    <source>
        <dbReference type="Proteomes" id="UP000504606"/>
    </source>
</evidence>
<dbReference type="OrthoDB" id="10069788at2759"/>
<evidence type="ECO:0000256" key="4">
    <source>
        <dbReference type="ARBA" id="ARBA00021096"/>
    </source>
</evidence>
<feature type="transmembrane region" description="Helical" evidence="18">
    <location>
        <begin position="483"/>
        <end position="500"/>
    </location>
</feature>
<dbReference type="GO" id="GO:0005743">
    <property type="term" value="C:mitochondrial inner membrane"/>
    <property type="evidence" value="ECO:0007669"/>
    <property type="project" value="UniProtKB-SubCell"/>
</dbReference>
<evidence type="ECO:0000256" key="3">
    <source>
        <dbReference type="ARBA" id="ARBA00012944"/>
    </source>
</evidence>
<evidence type="ECO:0000256" key="16">
    <source>
        <dbReference type="ARBA" id="ARBA00031027"/>
    </source>
</evidence>
<evidence type="ECO:0000256" key="12">
    <source>
        <dbReference type="ARBA" id="ARBA00023027"/>
    </source>
</evidence>
<dbReference type="CTD" id="79564428"/>
<feature type="transmembrane region" description="Helical" evidence="18">
    <location>
        <begin position="32"/>
        <end position="50"/>
    </location>
</feature>
<reference evidence="23" key="2">
    <citation type="submission" date="2012-08" db="EMBL/GenBank/DDBJ databases">
        <authorList>
            <consortium name="NCBI Genome Project"/>
        </authorList>
    </citation>
    <scope>NUCLEOTIDE SEQUENCE</scope>
</reference>
<keyword evidence="11 18" id="KW-1133">Transmembrane helix</keyword>
<feature type="transmembrane region" description="Helical" evidence="18">
    <location>
        <begin position="512"/>
        <end position="531"/>
    </location>
</feature>
<feature type="domain" description="NADH:quinone oxidoreductase/Mrp antiporter transmembrane" evidence="19">
    <location>
        <begin position="80"/>
        <end position="356"/>
    </location>
</feature>
<feature type="transmembrane region" description="Helical" evidence="18">
    <location>
        <begin position="303"/>
        <end position="323"/>
    </location>
</feature>
<feature type="transmembrane region" description="Helical" evidence="18">
    <location>
        <begin position="182"/>
        <end position="200"/>
    </location>
</feature>
<dbReference type="InterPro" id="IPR003945">
    <property type="entry name" value="NU5C-like"/>
</dbReference>
<feature type="transmembrane region" description="Helical" evidence="18">
    <location>
        <begin position="446"/>
        <end position="463"/>
    </location>
</feature>
<comment type="catalytic activity">
    <reaction evidence="17">
        <text>a ubiquinone + NADH + 5 H(+)(in) = a ubiquinol + NAD(+) + 4 H(+)(out)</text>
        <dbReference type="Rhea" id="RHEA:29091"/>
        <dbReference type="Rhea" id="RHEA-COMP:9565"/>
        <dbReference type="Rhea" id="RHEA-COMP:9566"/>
        <dbReference type="ChEBI" id="CHEBI:15378"/>
        <dbReference type="ChEBI" id="CHEBI:16389"/>
        <dbReference type="ChEBI" id="CHEBI:17976"/>
        <dbReference type="ChEBI" id="CHEBI:57540"/>
        <dbReference type="ChEBI" id="CHEBI:57945"/>
        <dbReference type="EC" id="7.1.1.2"/>
    </reaction>
</comment>
<comment type="function">
    <text evidence="1">Core subunit of the mitochondrial membrane respiratory chain NADH dehydrogenase (Complex I) that is believed to belong to the minimal assembly required for catalysis. Complex I functions in the transfer of electrons from NADH to the respiratory chain. The immediate electron acceptor for the enzyme is believed to be ubiquinone.</text>
</comment>
<dbReference type="Pfam" id="PF00361">
    <property type="entry name" value="Proton_antipo_M"/>
    <property type="match status" value="1"/>
</dbReference>
<evidence type="ECO:0000256" key="9">
    <source>
        <dbReference type="ARBA" id="ARBA00022967"/>
    </source>
</evidence>
<evidence type="ECO:0000256" key="8">
    <source>
        <dbReference type="ARBA" id="ARBA00022792"/>
    </source>
</evidence>
<keyword evidence="5" id="KW-0813">Transport</keyword>
<keyword evidence="13" id="KW-0830">Ubiquinone</keyword>
<dbReference type="PANTHER" id="PTHR42829">
    <property type="entry name" value="NADH-UBIQUINONE OXIDOREDUCTASE CHAIN 5"/>
    <property type="match status" value="1"/>
</dbReference>
<dbReference type="GO" id="GO:0042773">
    <property type="term" value="P:ATP synthesis coupled electron transport"/>
    <property type="evidence" value="ECO:0007669"/>
    <property type="project" value="InterPro"/>
</dbReference>
<sequence>MGFNFSLFIHWKMVFCSFYISFPFYLDYMSCIFMGMVLLISGSIIFYSEFYMQSEIYKLRFFFLMFLFVMSMIFLIICPNFFCMLLGWDGLGLVSYLLVIYYQNFKSFYSGLITALTNRVGDVFILCSISLFFCYGSFNYMNFFFNYNMYFCYMFFIASLTKSAQIPFSAWLPAAMAAPTPVSSLVHSSTLVTAGVYIMIRFNYYLIQEIKYLLMFISLLTMIMSGFSGMFEFDLKKIIALSTLSQLGFMMSTISIGFYELAFFHLITHAGFKALLFMCAGFFIHNYHDNQDIRFFGLMNKNFCFSLCMFNIANLSLSGFPFLSGFFSKDLILEFMLKLNFGFIYLILFIVGTFLTVLYSFRLMIYLTFKKSFFNSVEFFPNLLGIQNSMYLLFFFSVFLGFIGSSIFFFPYNYIVLPFKMKILISLICLLSFCCSLKISYMNLELNNYFIMYLSQMWFLYFLKTDLLKYFFLNNSYKFSKVLVTYIENYFGMTLYYYFYFFSDKFLNFFNYLFYLFSFFFVYYIFFYTFLF</sequence>
<evidence type="ECO:0000256" key="17">
    <source>
        <dbReference type="ARBA" id="ARBA00049551"/>
    </source>
</evidence>
<dbReference type="EC" id="7.1.1.2" evidence="3"/>
<keyword evidence="12" id="KW-0520">NAD</keyword>
<keyword evidence="7 18" id="KW-0812">Transmembrane</keyword>
<reference evidence="23" key="3">
    <citation type="submission" date="2025-04" db="UniProtKB">
        <authorList>
            <consortium name="RefSeq"/>
        </authorList>
    </citation>
    <scope>IDENTIFICATION</scope>
</reference>
<evidence type="ECO:0000256" key="2">
    <source>
        <dbReference type="ARBA" id="ARBA00004448"/>
    </source>
</evidence>
<evidence type="ECO:0000259" key="19">
    <source>
        <dbReference type="Pfam" id="PF00361"/>
    </source>
</evidence>
<keyword evidence="10" id="KW-0249">Electron transport</keyword>
<evidence type="ECO:0000256" key="1">
    <source>
        <dbReference type="ARBA" id="ARBA00003257"/>
    </source>
</evidence>
<feature type="transmembrane region" description="Helical" evidence="18">
    <location>
        <begin position="62"/>
        <end position="87"/>
    </location>
</feature>
<dbReference type="Proteomes" id="UP000504606">
    <property type="component" value="Mitochondrion MT"/>
</dbReference>
<evidence type="ECO:0000256" key="13">
    <source>
        <dbReference type="ARBA" id="ARBA00023075"/>
    </source>
</evidence>
<dbReference type="Pfam" id="PF06455">
    <property type="entry name" value="NADH5_C"/>
    <property type="match status" value="1"/>
</dbReference>
<accession>I6NC82</accession>
<evidence type="ECO:0000259" key="20">
    <source>
        <dbReference type="Pfam" id="PF06455"/>
    </source>
</evidence>
<evidence type="ECO:0000256" key="6">
    <source>
        <dbReference type="ARBA" id="ARBA00022660"/>
    </source>
</evidence>
<dbReference type="InterPro" id="IPR010934">
    <property type="entry name" value="NADH_DH_su5_C"/>
</dbReference>
<dbReference type="PRINTS" id="PR01434">
    <property type="entry name" value="NADHDHGNASE5"/>
</dbReference>
<evidence type="ECO:0000313" key="21">
    <source>
        <dbReference type="EMBL" id="AET08368.1"/>
    </source>
</evidence>
<evidence type="ECO:0000256" key="15">
    <source>
        <dbReference type="ARBA" id="ARBA00023136"/>
    </source>
</evidence>
<keyword evidence="15 18" id="KW-0472">Membrane</keyword>
<evidence type="ECO:0000313" key="23">
    <source>
        <dbReference type="RefSeq" id="YP_006576366.1"/>
    </source>
</evidence>
<feature type="transmembrane region" description="Helical" evidence="18">
    <location>
        <begin position="262"/>
        <end position="283"/>
    </location>
</feature>
<evidence type="ECO:0000256" key="10">
    <source>
        <dbReference type="ARBA" id="ARBA00022982"/>
    </source>
</evidence>
<dbReference type="InterPro" id="IPR001750">
    <property type="entry name" value="ND/Mrp_TM"/>
</dbReference>
<evidence type="ECO:0000256" key="11">
    <source>
        <dbReference type="ARBA" id="ARBA00022989"/>
    </source>
</evidence>
<evidence type="ECO:0000256" key="5">
    <source>
        <dbReference type="ARBA" id="ARBA00022448"/>
    </source>
</evidence>
<name>I6NC82_FRAOC</name>
<protein>
    <recommendedName>
        <fullName evidence="4">NADH-ubiquinone oxidoreductase chain 5</fullName>
        <ecNumber evidence="3">7.1.1.2</ecNumber>
    </recommendedName>
    <alternativeName>
        <fullName evidence="16">NADH dehydrogenase subunit 5</fullName>
    </alternativeName>
</protein>
<dbReference type="KEGG" id="foc:YP_006576366"/>
<feature type="transmembrane region" description="Helical" evidence="18">
    <location>
        <begin position="421"/>
        <end position="439"/>
    </location>
</feature>